<dbReference type="EC" id="6.3.4.3" evidence="6"/>
<dbReference type="Pfam" id="PF01268">
    <property type="entry name" value="FTHFS"/>
    <property type="match status" value="1"/>
</dbReference>
<gene>
    <name evidence="6" type="primary">fhs</name>
    <name evidence="7" type="ORF">B808_451</name>
</gene>
<evidence type="ECO:0000256" key="1">
    <source>
        <dbReference type="ARBA" id="ARBA00004777"/>
    </source>
</evidence>
<keyword evidence="2 6" id="KW-0554">One-carbon metabolism</keyword>
<dbReference type="Gene3D" id="3.30.1510.10">
    <property type="entry name" value="Domain 2, N(10)-formyltetrahydrofolate synthetase"/>
    <property type="match status" value="1"/>
</dbReference>
<accession>W9EEZ5</accession>
<comment type="pathway">
    <text evidence="1 6">One-carbon metabolism; tetrahydrofolate interconversion.</text>
</comment>
<dbReference type="PATRIC" id="fig|1221538.3.peg.455"/>
<dbReference type="Gene3D" id="3.10.410.10">
    <property type="entry name" value="Formyltetrahydrofolate synthetase, domain 3"/>
    <property type="match status" value="1"/>
</dbReference>
<keyword evidence="8" id="KW-1185">Reference proteome</keyword>
<dbReference type="RefSeq" id="WP_009166499.1">
    <property type="nucleotide sequence ID" value="NZ_ALXG01000017.1"/>
</dbReference>
<evidence type="ECO:0000256" key="6">
    <source>
        <dbReference type="HAMAP-Rule" id="MF_01543"/>
    </source>
</evidence>
<dbReference type="InterPro" id="IPR020628">
    <property type="entry name" value="Formate_THF_ligase_CS"/>
</dbReference>
<evidence type="ECO:0000256" key="5">
    <source>
        <dbReference type="ARBA" id="ARBA00022840"/>
    </source>
</evidence>
<dbReference type="InterPro" id="IPR027417">
    <property type="entry name" value="P-loop_NTPase"/>
</dbReference>
<dbReference type="SUPFAM" id="SSF52540">
    <property type="entry name" value="P-loop containing nucleoside triphosphate hydrolases"/>
    <property type="match status" value="1"/>
</dbReference>
<keyword evidence="3 6" id="KW-0436">Ligase</keyword>
<organism evidence="7 8">
    <name type="scientific">Fructilactobacillus florum 8D</name>
    <dbReference type="NCBI Taxonomy" id="1221538"/>
    <lineage>
        <taxon>Bacteria</taxon>
        <taxon>Bacillati</taxon>
        <taxon>Bacillota</taxon>
        <taxon>Bacilli</taxon>
        <taxon>Lactobacillales</taxon>
        <taxon>Lactobacillaceae</taxon>
        <taxon>Fructilactobacillus</taxon>
    </lineage>
</organism>
<dbReference type="Gene3D" id="3.40.50.300">
    <property type="entry name" value="P-loop containing nucleotide triphosphate hydrolases"/>
    <property type="match status" value="1"/>
</dbReference>
<dbReference type="GO" id="GO:0004329">
    <property type="term" value="F:formate-tetrahydrofolate ligase activity"/>
    <property type="evidence" value="ECO:0007669"/>
    <property type="project" value="UniProtKB-UniRule"/>
</dbReference>
<evidence type="ECO:0000256" key="4">
    <source>
        <dbReference type="ARBA" id="ARBA00022741"/>
    </source>
</evidence>
<dbReference type="Proteomes" id="UP000019474">
    <property type="component" value="Unassembled WGS sequence"/>
</dbReference>
<evidence type="ECO:0000313" key="7">
    <source>
        <dbReference type="EMBL" id="ETO40652.1"/>
    </source>
</evidence>
<keyword evidence="5 6" id="KW-0067">ATP-binding</keyword>
<name>W9EEZ5_9LACO</name>
<evidence type="ECO:0000313" key="8">
    <source>
        <dbReference type="Proteomes" id="UP000019474"/>
    </source>
</evidence>
<dbReference type="OrthoDB" id="9761733at2"/>
<dbReference type="GO" id="GO:0005524">
    <property type="term" value="F:ATP binding"/>
    <property type="evidence" value="ECO:0007669"/>
    <property type="project" value="UniProtKB-UniRule"/>
</dbReference>
<sequence>MKTDAEISQEARLEPISKIAAKLNIPSSAQSAYGNQIAKISNQVPDQETKQKLVLVTATNPTKAGEGKSTVLIGLGDALTKLGQRTAIAIREPSMGPVFGMKGGAAGGGYSQIEPMIEINLNFTGDLHAITEAHNTLAALIDNSIFHGNPLNLDPDNIVWNRVEDVNDRGLRRIQLQRGKLREQQPANSSFSITAASEIMAILCLAANLADLKHRLGQILIGYNQKQEPVLVSDLGVQDALTIILKDALQPNLVQTLAGTPAIVHGGPFANIAMGCNSILATKLGLKTADYTLTEAGFGADLGGQKFMDLVTPQLQKTPDAVVVVASVRSLKLNGNQAESTLDQENMPALRQGVANLDRHVHAMEAYGKPVIVAINQFSSDTDAELALLEQHLQKRHVPHALTTTFQNGGAGALELGKLVQKACDQTADFHRTYQPQDSLELKLTKIAQRSYGARKVTFSESAHSQLIDIKQRGWDKLPVCISKTQYSLTDDPQKMGAPTGFEIHITKLEPKLGAGFIVAQAGKIITMPGLPTMPAASNMKITDQGEISGLF</sequence>
<comment type="caution">
    <text evidence="7">The sequence shown here is derived from an EMBL/GenBank/DDBJ whole genome shotgun (WGS) entry which is preliminary data.</text>
</comment>
<dbReference type="NCBIfam" id="NF010030">
    <property type="entry name" value="PRK13505.1"/>
    <property type="match status" value="1"/>
</dbReference>
<comment type="similarity">
    <text evidence="6">Belongs to the formate--tetrahydrofolate ligase family.</text>
</comment>
<dbReference type="InterPro" id="IPR000559">
    <property type="entry name" value="Formate_THF_ligase"/>
</dbReference>
<feature type="binding site" evidence="6">
    <location>
        <begin position="62"/>
        <end position="69"/>
    </location>
    <ligand>
        <name>ATP</name>
        <dbReference type="ChEBI" id="CHEBI:30616"/>
    </ligand>
</feature>
<proteinExistence type="inferred from homology"/>
<dbReference type="EMBL" id="ALXG01000017">
    <property type="protein sequence ID" value="ETO40652.1"/>
    <property type="molecule type" value="Genomic_DNA"/>
</dbReference>
<evidence type="ECO:0000256" key="3">
    <source>
        <dbReference type="ARBA" id="ARBA00022598"/>
    </source>
</evidence>
<dbReference type="PROSITE" id="PS00721">
    <property type="entry name" value="FTHFS_1"/>
    <property type="match status" value="1"/>
</dbReference>
<evidence type="ECO:0000256" key="2">
    <source>
        <dbReference type="ARBA" id="ARBA00022563"/>
    </source>
</evidence>
<dbReference type="AlphaFoldDB" id="W9EEZ5"/>
<keyword evidence="4 6" id="KW-0547">Nucleotide-binding</keyword>
<dbReference type="GO" id="GO:0035999">
    <property type="term" value="P:tetrahydrofolate interconversion"/>
    <property type="evidence" value="ECO:0007669"/>
    <property type="project" value="UniProtKB-UniRule"/>
</dbReference>
<dbReference type="UniPathway" id="UPA00193"/>
<dbReference type="HAMAP" id="MF_01543">
    <property type="entry name" value="FTHFS"/>
    <property type="match status" value="1"/>
</dbReference>
<protein>
    <recommendedName>
        <fullName evidence="6">Formate--tetrahydrofolate ligase</fullName>
        <ecNumber evidence="6">6.3.4.3</ecNumber>
    </recommendedName>
    <alternativeName>
        <fullName evidence="6">Formyltetrahydrofolate synthetase</fullName>
        <shortName evidence="6">FHS</shortName>
        <shortName evidence="6">FTHFS</shortName>
    </alternativeName>
</protein>
<reference evidence="7 8" key="1">
    <citation type="submission" date="2012-08" db="EMBL/GenBank/DDBJ databases">
        <title>Genome sequencing of Lactobacillus florum 8D.</title>
        <authorList>
            <person name="Kim E.B."/>
            <person name="Marco M.L."/>
        </authorList>
    </citation>
    <scope>NUCLEOTIDE SEQUENCE [LARGE SCALE GENOMIC DNA]</scope>
    <source>
        <strain evidence="7 8">8D</strain>
    </source>
</reference>
<comment type="catalytic activity">
    <reaction evidence="6">
        <text>(6S)-5,6,7,8-tetrahydrofolate + formate + ATP = (6R)-10-formyltetrahydrofolate + ADP + phosphate</text>
        <dbReference type="Rhea" id="RHEA:20221"/>
        <dbReference type="ChEBI" id="CHEBI:15740"/>
        <dbReference type="ChEBI" id="CHEBI:30616"/>
        <dbReference type="ChEBI" id="CHEBI:43474"/>
        <dbReference type="ChEBI" id="CHEBI:57453"/>
        <dbReference type="ChEBI" id="CHEBI:195366"/>
        <dbReference type="ChEBI" id="CHEBI:456216"/>
        <dbReference type="EC" id="6.3.4.3"/>
    </reaction>
</comment>